<dbReference type="InterPro" id="IPR028082">
    <property type="entry name" value="Peripla_BP_I"/>
</dbReference>
<dbReference type="PANTHER" id="PTHR46847">
    <property type="entry name" value="D-ALLOSE-BINDING PERIPLASMIC PROTEIN-RELATED"/>
    <property type="match status" value="1"/>
</dbReference>
<name>A0ABQ0MQ43_9GAMM</name>
<feature type="domain" description="Periplasmic binding protein" evidence="5">
    <location>
        <begin position="36"/>
        <end position="297"/>
    </location>
</feature>
<dbReference type="PANTHER" id="PTHR46847:SF2">
    <property type="entry name" value="ABC TRANSPORTER SUGAR-BINDING PROTEIN"/>
    <property type="match status" value="1"/>
</dbReference>
<dbReference type="EMBL" id="BDQM01000001">
    <property type="protein sequence ID" value="GAW94491.1"/>
    <property type="molecule type" value="Genomic_DNA"/>
</dbReference>
<dbReference type="InterPro" id="IPR025997">
    <property type="entry name" value="SBP_2_dom"/>
</dbReference>
<gene>
    <name evidence="6" type="ORF">MTCD1_00087</name>
</gene>
<evidence type="ECO:0000256" key="3">
    <source>
        <dbReference type="ARBA" id="ARBA00022729"/>
    </source>
</evidence>
<dbReference type="Gene3D" id="3.40.50.2300">
    <property type="match status" value="2"/>
</dbReference>
<feature type="chain" id="PRO_5046376487" evidence="4">
    <location>
        <begin position="24"/>
        <end position="376"/>
    </location>
</feature>
<comment type="subcellular location">
    <subcellularLocation>
        <location evidence="1">Cell envelope</location>
    </subcellularLocation>
</comment>
<comment type="caution">
    <text evidence="6">The sequence shown here is derived from an EMBL/GenBank/DDBJ whole genome shotgun (WGS) entry which is preliminary data.</text>
</comment>
<comment type="similarity">
    <text evidence="2">Belongs to the bacterial solute-binding protein 2 family.</text>
</comment>
<organism evidence="6 7">
    <name type="scientific">Colwellia marinimaniae</name>
    <dbReference type="NCBI Taxonomy" id="1513592"/>
    <lineage>
        <taxon>Bacteria</taxon>
        <taxon>Pseudomonadati</taxon>
        <taxon>Pseudomonadota</taxon>
        <taxon>Gammaproteobacteria</taxon>
        <taxon>Alteromonadales</taxon>
        <taxon>Colwelliaceae</taxon>
        <taxon>Colwellia</taxon>
    </lineage>
</organism>
<accession>A0ABQ0MQ43</accession>
<evidence type="ECO:0000256" key="4">
    <source>
        <dbReference type="SAM" id="SignalP"/>
    </source>
</evidence>
<feature type="signal peptide" evidence="4">
    <location>
        <begin position="1"/>
        <end position="23"/>
    </location>
</feature>
<dbReference type="CDD" id="cd06324">
    <property type="entry name" value="PBP1_ABC_sugar_binding-like"/>
    <property type="match status" value="1"/>
</dbReference>
<keyword evidence="7" id="KW-1185">Reference proteome</keyword>
<evidence type="ECO:0000313" key="6">
    <source>
        <dbReference type="EMBL" id="GAW94491.1"/>
    </source>
</evidence>
<dbReference type="Proteomes" id="UP000197068">
    <property type="component" value="Unassembled WGS sequence"/>
</dbReference>
<dbReference type="Pfam" id="PF13407">
    <property type="entry name" value="Peripla_BP_4"/>
    <property type="match status" value="1"/>
</dbReference>
<evidence type="ECO:0000256" key="2">
    <source>
        <dbReference type="ARBA" id="ARBA00007639"/>
    </source>
</evidence>
<evidence type="ECO:0000256" key="1">
    <source>
        <dbReference type="ARBA" id="ARBA00004196"/>
    </source>
</evidence>
<keyword evidence="3 4" id="KW-0732">Signal</keyword>
<evidence type="ECO:0000313" key="7">
    <source>
        <dbReference type="Proteomes" id="UP000197068"/>
    </source>
</evidence>
<dbReference type="SUPFAM" id="SSF53822">
    <property type="entry name" value="Periplasmic binding protein-like I"/>
    <property type="match status" value="1"/>
</dbReference>
<evidence type="ECO:0000259" key="5">
    <source>
        <dbReference type="Pfam" id="PF13407"/>
    </source>
</evidence>
<dbReference type="RefSeq" id="WP_057182525.1">
    <property type="nucleotide sequence ID" value="NZ_BDQM01000001.1"/>
</dbReference>
<proteinExistence type="inferred from homology"/>
<reference evidence="6 7" key="1">
    <citation type="submission" date="2017-06" db="EMBL/GenBank/DDBJ databases">
        <title>Whole Genome Sequences of Colwellia marinimaniae MTCD1.</title>
        <authorList>
            <person name="Kusumoto H."/>
            <person name="Inoue M."/>
            <person name="Tanikawa K."/>
            <person name="Maeji H."/>
            <person name="Cameron J.H."/>
            <person name="Bartlett D.H."/>
        </authorList>
    </citation>
    <scope>NUCLEOTIDE SEQUENCE [LARGE SCALE GENOMIC DNA]</scope>
    <source>
        <strain evidence="6 7">MTCD1</strain>
    </source>
</reference>
<sequence>MVNKMLLLLAITASSIFPGKAFAIDVTYISQTRVITPYWSNVYAVVQAAARDLNINLTIIEGQGHRIYQAEVIATLVGATKKPDLLIFHAYKQNAAQYFNLLEQAKIPFVTYSNFTDPKALPADRQLGHPQGKYKYWLSEHYVANFQGAALLVKSLINQAKTSQPQRQKPLRVLALSGDLIMQSLERSAGIAAQIKLEDNVILVQDIVVNWSREEAKNKFKALFSRHNGIDLVWASSDVMALGALTGAIELGLRPNKDIFIGGFDWDAKAIAKIKQHQLSASAGGQFYNIAWLLVQVYDHFNNQAAFPSQNKQMAAQYTVIEQSNLAQFEQLTTMEILTSVNFYCFTKTYTRQTSYDFSMSNLLKQSSSPDKQHCQ</sequence>
<protein>
    <submittedName>
        <fullName evidence="6">Sugar ABC transporter substrate-binding protein</fullName>
    </submittedName>
</protein>